<gene>
    <name evidence="10" type="ORF">NTHI1209_00957</name>
</gene>
<organism evidence="10 11">
    <name type="scientific">Haemophilus influenzae</name>
    <dbReference type="NCBI Taxonomy" id="727"/>
    <lineage>
        <taxon>Bacteria</taxon>
        <taxon>Pseudomonadati</taxon>
        <taxon>Pseudomonadota</taxon>
        <taxon>Gammaproteobacteria</taxon>
        <taxon>Pasteurellales</taxon>
        <taxon>Pasteurellaceae</taxon>
        <taxon>Haemophilus</taxon>
    </lineage>
</organism>
<dbReference type="AlphaFoldDB" id="A0A158SWV7"/>
<dbReference type="SUPFAM" id="SSF56935">
    <property type="entry name" value="Porins"/>
    <property type="match status" value="1"/>
</dbReference>
<evidence type="ECO:0000256" key="4">
    <source>
        <dbReference type="ARBA" id="ARBA00022692"/>
    </source>
</evidence>
<dbReference type="Proteomes" id="UP000050700">
    <property type="component" value="Unassembled WGS sequence"/>
</dbReference>
<comment type="caution">
    <text evidence="10">The sequence shown here is derived from an EMBL/GenBank/DDBJ whole genome shotgun (WGS) entry which is preliminary data.</text>
</comment>
<keyword evidence="5 7" id="KW-0472">Membrane</keyword>
<keyword evidence="6 7" id="KW-0998">Cell outer membrane</keyword>
<evidence type="ECO:0000256" key="7">
    <source>
        <dbReference type="PROSITE-ProRule" id="PRU01360"/>
    </source>
</evidence>
<dbReference type="PATRIC" id="fig|727.582.peg.877"/>
<evidence type="ECO:0000256" key="5">
    <source>
        <dbReference type="ARBA" id="ARBA00023136"/>
    </source>
</evidence>
<dbReference type="Gene3D" id="2.40.170.20">
    <property type="entry name" value="TonB-dependent receptor, beta-barrel domain"/>
    <property type="match status" value="1"/>
</dbReference>
<evidence type="ECO:0000313" key="10">
    <source>
        <dbReference type="EMBL" id="KIS35351.1"/>
    </source>
</evidence>
<name>A0A158SWV7_HAEIF</name>
<comment type="subcellular location">
    <subcellularLocation>
        <location evidence="1 7">Cell outer membrane</location>
        <topology evidence="1 7">Multi-pass membrane protein</topology>
    </subcellularLocation>
</comment>
<feature type="transmembrane region" description="Helical" evidence="8">
    <location>
        <begin position="20"/>
        <end position="35"/>
    </location>
</feature>
<accession>A0A158SWV7</accession>
<reference evidence="10 11" key="1">
    <citation type="submission" date="2014-05" db="EMBL/GenBank/DDBJ databases">
        <title>Methylome analysis of the phasevarions of Haemophilus influenzae.</title>
        <authorList>
            <person name="Atack J.M."/>
            <person name="Fox K.L."/>
            <person name="Power P.M."/>
            <person name="Clark T."/>
            <person name="Jurcisek J."/>
            <person name="Korlach J."/>
            <person name="Bakaletz L.O."/>
            <person name="Jennings M.P."/>
        </authorList>
    </citation>
    <scope>NUCLEOTIDE SEQUENCE [LARGE SCALE GENOMIC DNA]</scope>
    <source>
        <strain evidence="10 11">1209</strain>
    </source>
</reference>
<dbReference type="InterPro" id="IPR036942">
    <property type="entry name" value="Beta-barrel_TonB_sf"/>
</dbReference>
<evidence type="ECO:0000256" key="6">
    <source>
        <dbReference type="ARBA" id="ARBA00023237"/>
    </source>
</evidence>
<sequence length="828" mass="95313">MIPILSRIPLAFINFKNKMIIILICIFILGNYTMYQKKPLMLLFCPTFVSPFVMGKTIETTNKNILPEIVVYGDNNKSLSSVKTLSSDEISKTPTSNGNITDYLRSNPHIRYENSDQNGFQRGEIKPENISINGADPNQTAYFVDNVNINNDLAIDSSIFDGAMQVVPGISHTQAYFFDATMLSKVEVQDSNISASLGGFMGGAVIAKTKQYSGTDSIKLKYRTTNSSWAKMEAGDSVQKILKLVRPDDVGVAELQPKYNKQTFNILAEKRLNDNLGMVFGYSRRTSSIEQNRLIGFDKNAKNKAQLDKQNHQRLSDNLLLNFNWTPQEKERIEFGLRYSNYKELKYFKENINNNVSDYHQALGSTLAWVHSFNSGVWTNTLAYDRFQDKRKSSSNSVETTSVLDEENYDLLYNFEKGGYGNSHLTQDNLHFSTEYVMDPFYLASTEHSISIGGIYQATKYQFYRPQDVHSKVVQILGANGSNPTEMILSDSTTSKGRVKTSYQNIAIYAEDLIKWRKFELRPGIRIERDDYLKNNNLAPRFVARYRPWDNTGFTLGLNRYYGRSFASLKLANRILKINDDSTRQHQNFSSLKTPYADELSLSFDQNMGNLALKLGYIHRDNKNRIMLKKESAKSFYINGHNFGVDIYTFQLNNIEPWKLGKTYWTTSLGFDWLNTKRADVSNEFNPNDPVYLDGKLMTRSQMLQQVNSSTEDWITRLGIDMEMPDYNITWSNKVYMKAPIRSYEELDSDNNDISRFRSYHYGRHTQWDSSIRWQPTIRGKHSVYLQVDILNVLNKTRKNKVTTISTSDEYGVYTPGREFWLEVGYQF</sequence>
<keyword evidence="3 7" id="KW-1134">Transmembrane beta strand</keyword>
<dbReference type="Gene3D" id="2.170.130.10">
    <property type="entry name" value="TonB-dependent receptor, plug domain"/>
    <property type="match status" value="1"/>
</dbReference>
<dbReference type="InterPro" id="IPR012910">
    <property type="entry name" value="Plug_dom"/>
</dbReference>
<keyword evidence="8" id="KW-1133">Transmembrane helix</keyword>
<evidence type="ECO:0000256" key="2">
    <source>
        <dbReference type="ARBA" id="ARBA00022448"/>
    </source>
</evidence>
<dbReference type="EMBL" id="JMQP01000002">
    <property type="protein sequence ID" value="KIS35351.1"/>
    <property type="molecule type" value="Genomic_DNA"/>
</dbReference>
<dbReference type="InterPro" id="IPR039426">
    <property type="entry name" value="TonB-dep_rcpt-like"/>
</dbReference>
<dbReference type="GO" id="GO:0009279">
    <property type="term" value="C:cell outer membrane"/>
    <property type="evidence" value="ECO:0007669"/>
    <property type="project" value="UniProtKB-SubCell"/>
</dbReference>
<protein>
    <submittedName>
        <fullName evidence="10">TonB-dependent Receptor Plug Domain protein</fullName>
    </submittedName>
</protein>
<comment type="similarity">
    <text evidence="7">Belongs to the TonB-dependent receptor family.</text>
</comment>
<evidence type="ECO:0000256" key="3">
    <source>
        <dbReference type="ARBA" id="ARBA00022452"/>
    </source>
</evidence>
<proteinExistence type="inferred from homology"/>
<dbReference type="InterPro" id="IPR037066">
    <property type="entry name" value="Plug_dom_sf"/>
</dbReference>
<evidence type="ECO:0000256" key="1">
    <source>
        <dbReference type="ARBA" id="ARBA00004571"/>
    </source>
</evidence>
<keyword evidence="4 7" id="KW-0812">Transmembrane</keyword>
<feature type="domain" description="TonB-dependent receptor plug" evidence="9">
    <location>
        <begin position="76"/>
        <end position="203"/>
    </location>
</feature>
<evidence type="ECO:0000259" key="9">
    <source>
        <dbReference type="Pfam" id="PF07715"/>
    </source>
</evidence>
<dbReference type="Pfam" id="PF07715">
    <property type="entry name" value="Plug"/>
    <property type="match status" value="1"/>
</dbReference>
<evidence type="ECO:0000256" key="8">
    <source>
        <dbReference type="SAM" id="Phobius"/>
    </source>
</evidence>
<dbReference type="PROSITE" id="PS52016">
    <property type="entry name" value="TONB_DEPENDENT_REC_3"/>
    <property type="match status" value="1"/>
</dbReference>
<keyword evidence="2 7" id="KW-0813">Transport</keyword>
<keyword evidence="10" id="KW-0675">Receptor</keyword>
<evidence type="ECO:0000313" key="11">
    <source>
        <dbReference type="Proteomes" id="UP000050700"/>
    </source>
</evidence>